<name>A0A1Y2LV22_EPING</name>
<dbReference type="AlphaFoldDB" id="A0A1Y2LV22"/>
<protein>
    <submittedName>
        <fullName evidence="2">Uncharacterized protein</fullName>
    </submittedName>
</protein>
<dbReference type="InParanoid" id="A0A1Y2LV22"/>
<gene>
    <name evidence="2" type="ORF">B5807_07406</name>
</gene>
<dbReference type="Proteomes" id="UP000193240">
    <property type="component" value="Unassembled WGS sequence"/>
</dbReference>
<feature type="compositionally biased region" description="Basic and acidic residues" evidence="1">
    <location>
        <begin position="24"/>
        <end position="39"/>
    </location>
</feature>
<evidence type="ECO:0000313" key="2">
    <source>
        <dbReference type="EMBL" id="OSS47693.1"/>
    </source>
</evidence>
<dbReference type="EMBL" id="KZ107848">
    <property type="protein sequence ID" value="OSS47693.1"/>
    <property type="molecule type" value="Genomic_DNA"/>
</dbReference>
<feature type="region of interest" description="Disordered" evidence="1">
    <location>
        <begin position="1"/>
        <end position="80"/>
    </location>
</feature>
<evidence type="ECO:0000313" key="3">
    <source>
        <dbReference type="Proteomes" id="UP000193240"/>
    </source>
</evidence>
<accession>A0A1Y2LV22</accession>
<organism evidence="2 3">
    <name type="scientific">Epicoccum nigrum</name>
    <name type="common">Soil fungus</name>
    <name type="synonym">Epicoccum purpurascens</name>
    <dbReference type="NCBI Taxonomy" id="105696"/>
    <lineage>
        <taxon>Eukaryota</taxon>
        <taxon>Fungi</taxon>
        <taxon>Dikarya</taxon>
        <taxon>Ascomycota</taxon>
        <taxon>Pezizomycotina</taxon>
        <taxon>Dothideomycetes</taxon>
        <taxon>Pleosporomycetidae</taxon>
        <taxon>Pleosporales</taxon>
        <taxon>Pleosporineae</taxon>
        <taxon>Didymellaceae</taxon>
        <taxon>Epicoccum</taxon>
    </lineage>
</organism>
<sequence>MTLDLSSKVSEPEFPKLMTLMPGREAEAAVKTECDKKDSNANNSGPDGTPYRPTPTPTVFGIGGHASSAPQPSGFAPIKFPGLSSSPCGMSRNINDPSNVDNNHISY</sequence>
<evidence type="ECO:0000256" key="1">
    <source>
        <dbReference type="SAM" id="MobiDB-lite"/>
    </source>
</evidence>
<keyword evidence="3" id="KW-1185">Reference proteome</keyword>
<proteinExistence type="predicted"/>
<reference evidence="2 3" key="1">
    <citation type="journal article" date="2017" name="Genome Announc.">
        <title>Genome sequence of the saprophytic ascomycete Epicoccum nigrum ICMP 19927 strain isolated from New Zealand.</title>
        <authorList>
            <person name="Fokin M."/>
            <person name="Fleetwood D."/>
            <person name="Weir B.S."/>
            <person name="Villas-Boas S.G."/>
        </authorList>
    </citation>
    <scope>NUCLEOTIDE SEQUENCE [LARGE SCALE GENOMIC DNA]</scope>
    <source>
        <strain evidence="2 3">ICMP 19927</strain>
    </source>
</reference>